<name>A0A504XVG9_LEIDO</name>
<dbReference type="InterPro" id="IPR011032">
    <property type="entry name" value="GroES-like_sf"/>
</dbReference>
<dbReference type="PANTHER" id="PTHR44013">
    <property type="entry name" value="ZINC-TYPE ALCOHOL DEHYDROGENASE-LIKE PROTEIN C16A3.02C"/>
    <property type="match status" value="1"/>
</dbReference>
<dbReference type="InterPro" id="IPR052733">
    <property type="entry name" value="Chloroplast_QOR"/>
</dbReference>
<dbReference type="Pfam" id="PF26170">
    <property type="entry name" value="RESC5"/>
    <property type="match status" value="1"/>
</dbReference>
<dbReference type="VEuPathDB" id="TriTrypDB:LdBPK_100600.1"/>
<comment type="caution">
    <text evidence="2">The sequence shown here is derived from an EMBL/GenBank/DDBJ whole genome shotgun (WGS) entry which is preliminary data.</text>
</comment>
<dbReference type="SUPFAM" id="SSF50129">
    <property type="entry name" value="GroES-like"/>
    <property type="match status" value="1"/>
</dbReference>
<dbReference type="InterPro" id="IPR020843">
    <property type="entry name" value="ER"/>
</dbReference>
<feature type="domain" description="Enoyl reductase (ER)" evidence="1">
    <location>
        <begin position="27"/>
        <end position="324"/>
    </location>
</feature>
<protein>
    <submittedName>
        <fullName evidence="2">Alcohol dehydrogenase GroES-like domain family protein</fullName>
    </submittedName>
</protein>
<evidence type="ECO:0000313" key="2">
    <source>
        <dbReference type="EMBL" id="TPP52626.1"/>
    </source>
</evidence>
<dbReference type="SUPFAM" id="SSF55909">
    <property type="entry name" value="Pentein"/>
    <property type="match status" value="1"/>
</dbReference>
<dbReference type="VEuPathDB" id="TriTrypDB:LdCL_100012800"/>
<reference evidence="3" key="1">
    <citation type="submission" date="2019-02" db="EMBL/GenBank/DDBJ databases">
        <title>FDA dAtabase for Regulatory Grade micrObial Sequences (FDA-ARGOS): Supporting development and validation of Infectious Disease Dx tests.</title>
        <authorList>
            <person name="Duncan R."/>
            <person name="Fisher C."/>
            <person name="Tallon L."/>
            <person name="Sadzewicz L."/>
            <person name="Sengamalay N."/>
            <person name="Ott S."/>
            <person name="Godinez A."/>
            <person name="Nagaraj S."/>
            <person name="Vavikolanu K."/>
            <person name="Vyas G."/>
            <person name="Nadendla S."/>
            <person name="Aluvathingal J."/>
            <person name="Sichtig H."/>
        </authorList>
    </citation>
    <scope>NUCLEOTIDE SEQUENCE [LARGE SCALE GENOMIC DNA]</scope>
    <source>
        <strain evidence="3">FDAARGOS_360</strain>
    </source>
</reference>
<accession>A0A504XVG9</accession>
<dbReference type="Gene3D" id="3.75.10.10">
    <property type="entry name" value="L-arginine/glycine Amidinotransferase, Chain A"/>
    <property type="match status" value="1"/>
</dbReference>
<sequence length="680" mass="74497">MSGQAGKQVAPVKCKGWSVEKPALQWSTDAVRLSDVTVPAPGPTQIRVRVYAASINPVDWKRVMFPASGSGPGVAGSALKGFKGMHHKPPNYPYPYVVGVDGAGEVESVGGKVTGLKAGDRVMFHSSLTNAHGGSLCEYAVMEESVAVPIPADGARPFSYEEAAAIPCATWTAYVALFDKLRIEPGRSIFVLNYHDGIEMIDQILDATEGYGVDYYLAVTNTQDAESFTDALRFGGAVCLLSGVLIPNSNVLFRRQLSVHYVFLNGLHGHPLTRPQLRYIGDQVAKLYQSGAFRLDVEVLPFAEAAKALDRSATGNVNHKKLIVQTIPTHSPSGEEVDTELFVRQVQNFFEVLRRSQLIERFYEMKSCPYYECLFTNDLFFQHHDLIIPMPKHGREHRSAEISETIRYMRGWGATGDVNHVLQDVKGGRASGGDFISTTHGMLMGYGTSRTNKLSMMTLTGAIAPSEAAAEQARALCVEPIEMLPDSPPLSDVIAFAGQRTFVISDTEHGHNAAQQAVKRIQKVPWQIIKLEPGCSFFSHLGGVNYVYDVLCDQDFPLSMERLGESGMNPFPVEWSEPRKLGITMRSICMTARFTRGTMNAGGYANSRGHAASSFNYNSRDISKNSRLFVGGSRKHGDQMAPLAAQLEADEIQKPVHQPIPRYAAPMHRRGTVVPTEPSA</sequence>
<dbReference type="Gene3D" id="3.90.180.10">
    <property type="entry name" value="Medium-chain alcohol dehydrogenases, catalytic domain"/>
    <property type="match status" value="2"/>
</dbReference>
<proteinExistence type="predicted"/>
<dbReference type="Proteomes" id="UP000318821">
    <property type="component" value="Unassembled WGS sequence"/>
</dbReference>
<dbReference type="InterPro" id="IPR036291">
    <property type="entry name" value="NAD(P)-bd_dom_sf"/>
</dbReference>
<evidence type="ECO:0000313" key="3">
    <source>
        <dbReference type="Proteomes" id="UP000318821"/>
    </source>
</evidence>
<gene>
    <name evidence="2" type="ORF">CGC20_35810</name>
</gene>
<dbReference type="InterPro" id="IPR058722">
    <property type="entry name" value="RESC5"/>
</dbReference>
<dbReference type="VEuPathDB" id="TriTrypDB:LDHU3_10.0920"/>
<dbReference type="Gene3D" id="3.40.50.720">
    <property type="entry name" value="NAD(P)-binding Rossmann-like Domain"/>
    <property type="match status" value="1"/>
</dbReference>
<dbReference type="SUPFAM" id="SSF51735">
    <property type="entry name" value="NAD(P)-binding Rossmann-fold domains"/>
    <property type="match status" value="1"/>
</dbReference>
<dbReference type="CDD" id="cd23678">
    <property type="entry name" value="RESC5"/>
    <property type="match status" value="1"/>
</dbReference>
<dbReference type="GO" id="GO:0016491">
    <property type="term" value="F:oxidoreductase activity"/>
    <property type="evidence" value="ECO:0007669"/>
    <property type="project" value="InterPro"/>
</dbReference>
<evidence type="ECO:0000259" key="1">
    <source>
        <dbReference type="SMART" id="SM00829"/>
    </source>
</evidence>
<dbReference type="EMBL" id="RHLD01000051">
    <property type="protein sequence ID" value="TPP52626.1"/>
    <property type="molecule type" value="Genomic_DNA"/>
</dbReference>
<dbReference type="InterPro" id="IPR013154">
    <property type="entry name" value="ADH-like_N"/>
</dbReference>
<dbReference type="AlphaFoldDB" id="A0A504XVG9"/>
<dbReference type="SMART" id="SM00829">
    <property type="entry name" value="PKS_ER"/>
    <property type="match status" value="1"/>
</dbReference>
<dbReference type="Pfam" id="PF08240">
    <property type="entry name" value="ADH_N"/>
    <property type="match status" value="1"/>
</dbReference>
<dbReference type="PANTHER" id="PTHR44013:SF1">
    <property type="entry name" value="ZINC-TYPE ALCOHOL DEHYDROGENASE-LIKE PROTEIN C16A3.02C"/>
    <property type="match status" value="1"/>
</dbReference>
<organism evidence="2 3">
    <name type="scientific">Leishmania donovani</name>
    <dbReference type="NCBI Taxonomy" id="5661"/>
    <lineage>
        <taxon>Eukaryota</taxon>
        <taxon>Discoba</taxon>
        <taxon>Euglenozoa</taxon>
        <taxon>Kinetoplastea</taxon>
        <taxon>Metakinetoplastina</taxon>
        <taxon>Trypanosomatida</taxon>
        <taxon>Trypanosomatidae</taxon>
        <taxon>Leishmaniinae</taxon>
        <taxon>Leishmania</taxon>
    </lineage>
</organism>